<name>A0A7X9XAI2_9BACT</name>
<dbReference type="Proteomes" id="UP000576082">
    <property type="component" value="Unassembled WGS sequence"/>
</dbReference>
<keyword evidence="2 5" id="KW-0812">Transmembrane</keyword>
<gene>
    <name evidence="7" type="ORF">HHU12_16740</name>
</gene>
<protein>
    <submittedName>
        <fullName evidence="7">Mechanosensitive ion channel family protein</fullName>
    </submittedName>
</protein>
<feature type="domain" description="Mechanosensitive ion channel MscS" evidence="6">
    <location>
        <begin position="94"/>
        <end position="160"/>
    </location>
</feature>
<dbReference type="InterPro" id="IPR006685">
    <property type="entry name" value="MscS_channel_2nd"/>
</dbReference>
<proteinExistence type="predicted"/>
<dbReference type="Gene3D" id="2.30.30.60">
    <property type="match status" value="1"/>
</dbReference>
<dbReference type="Pfam" id="PF00924">
    <property type="entry name" value="MS_channel_2nd"/>
    <property type="match status" value="1"/>
</dbReference>
<dbReference type="AlphaFoldDB" id="A0A7X9XAI2"/>
<dbReference type="EMBL" id="JABANE010000045">
    <property type="protein sequence ID" value="NME69628.1"/>
    <property type="molecule type" value="Genomic_DNA"/>
</dbReference>
<dbReference type="InterPro" id="IPR010920">
    <property type="entry name" value="LSM_dom_sf"/>
</dbReference>
<keyword evidence="3 5" id="KW-1133">Transmembrane helix</keyword>
<accession>A0A7X9XAI2</accession>
<evidence type="ECO:0000256" key="3">
    <source>
        <dbReference type="ARBA" id="ARBA00022989"/>
    </source>
</evidence>
<dbReference type="RefSeq" id="WP_169657894.1">
    <property type="nucleotide sequence ID" value="NZ_JABANE010000045.1"/>
</dbReference>
<evidence type="ECO:0000259" key="6">
    <source>
        <dbReference type="Pfam" id="PF00924"/>
    </source>
</evidence>
<evidence type="ECO:0000256" key="2">
    <source>
        <dbReference type="ARBA" id="ARBA00022692"/>
    </source>
</evidence>
<comment type="caution">
    <text evidence="7">The sequence shown here is derived from an EMBL/GenBank/DDBJ whole genome shotgun (WGS) entry which is preliminary data.</text>
</comment>
<keyword evidence="8" id="KW-1185">Reference proteome</keyword>
<evidence type="ECO:0000313" key="7">
    <source>
        <dbReference type="EMBL" id="NME69628.1"/>
    </source>
</evidence>
<evidence type="ECO:0000256" key="4">
    <source>
        <dbReference type="ARBA" id="ARBA00023136"/>
    </source>
</evidence>
<feature type="transmembrane region" description="Helical" evidence="5">
    <location>
        <begin position="72"/>
        <end position="95"/>
    </location>
</feature>
<dbReference type="PANTHER" id="PTHR30221:SF8">
    <property type="entry name" value="SMALL-CONDUCTANCE MECHANOSENSITIVE CHANNEL"/>
    <property type="match status" value="1"/>
</dbReference>
<dbReference type="Gene3D" id="1.10.287.1260">
    <property type="match status" value="1"/>
</dbReference>
<evidence type="ECO:0000313" key="8">
    <source>
        <dbReference type="Proteomes" id="UP000576082"/>
    </source>
</evidence>
<dbReference type="InterPro" id="IPR023408">
    <property type="entry name" value="MscS_beta-dom_sf"/>
</dbReference>
<dbReference type="GO" id="GO:0008381">
    <property type="term" value="F:mechanosensitive monoatomic ion channel activity"/>
    <property type="evidence" value="ECO:0007669"/>
    <property type="project" value="InterPro"/>
</dbReference>
<dbReference type="GO" id="GO:0016020">
    <property type="term" value="C:membrane"/>
    <property type="evidence" value="ECO:0007669"/>
    <property type="project" value="UniProtKB-SubCell"/>
</dbReference>
<dbReference type="SUPFAM" id="SSF50182">
    <property type="entry name" value="Sm-like ribonucleoproteins"/>
    <property type="match status" value="1"/>
</dbReference>
<dbReference type="PANTHER" id="PTHR30221">
    <property type="entry name" value="SMALL-CONDUCTANCE MECHANOSENSITIVE CHANNEL"/>
    <property type="match status" value="1"/>
</dbReference>
<reference evidence="7 8" key="1">
    <citation type="submission" date="2020-04" db="EMBL/GenBank/DDBJ databases">
        <title>Flammeovirga sp. SR4, a novel species isolated from seawater.</title>
        <authorList>
            <person name="Wang X."/>
        </authorList>
    </citation>
    <scope>NUCLEOTIDE SEQUENCE [LARGE SCALE GENOMIC DNA]</scope>
    <source>
        <strain evidence="7 8">ATCC 23126</strain>
    </source>
</reference>
<feature type="transmembrane region" description="Helical" evidence="5">
    <location>
        <begin position="45"/>
        <end position="66"/>
    </location>
</feature>
<feature type="transmembrane region" description="Helical" evidence="5">
    <location>
        <begin position="6"/>
        <end position="24"/>
    </location>
</feature>
<keyword evidence="4 5" id="KW-0472">Membrane</keyword>
<dbReference type="InterPro" id="IPR045275">
    <property type="entry name" value="MscS_archaea/bacteria_type"/>
</dbReference>
<evidence type="ECO:0000256" key="1">
    <source>
        <dbReference type="ARBA" id="ARBA00004370"/>
    </source>
</evidence>
<organism evidence="7 8">
    <name type="scientific">Flammeovirga aprica JL-4</name>
    <dbReference type="NCBI Taxonomy" id="694437"/>
    <lineage>
        <taxon>Bacteria</taxon>
        <taxon>Pseudomonadati</taxon>
        <taxon>Bacteroidota</taxon>
        <taxon>Cytophagia</taxon>
        <taxon>Cytophagales</taxon>
        <taxon>Flammeovirgaceae</taxon>
        <taxon>Flammeovirga</taxon>
    </lineage>
</organism>
<comment type="subcellular location">
    <subcellularLocation>
        <location evidence="1">Membrane</location>
    </subcellularLocation>
</comment>
<evidence type="ECO:0000256" key="5">
    <source>
        <dbReference type="SAM" id="Phobius"/>
    </source>
</evidence>
<sequence length="164" mass="18205">MEGLETKILITLGVILLLFIVLGITSRSLSRIAEEKGFSDHRKVYVSNFFTAGYVIVVLIVLLSVWDVSIKGISLFVSSFFTLLGVAFVAQWSLLSNITGSILLFFAYPFKIGDYIRIQDGGENSVEGKIINITLFNIRILTDDGIDVAYPNNLAIQKPIKKLK</sequence>